<evidence type="ECO:0000313" key="3">
    <source>
        <dbReference type="Proteomes" id="UP000198521"/>
    </source>
</evidence>
<keyword evidence="1" id="KW-0812">Transmembrane</keyword>
<dbReference type="STRING" id="1038014.SAMN04487910_0649"/>
<dbReference type="RefSeq" id="WP_091405485.1">
    <property type="nucleotide sequence ID" value="NZ_FOAB01000001.1"/>
</dbReference>
<protein>
    <recommendedName>
        <fullName evidence="4">Lipoprotein</fullName>
    </recommendedName>
</protein>
<dbReference type="PROSITE" id="PS51257">
    <property type="entry name" value="PROKAR_LIPOPROTEIN"/>
    <property type="match status" value="1"/>
</dbReference>
<proteinExistence type="predicted"/>
<reference evidence="2 3" key="1">
    <citation type="submission" date="2016-10" db="EMBL/GenBank/DDBJ databases">
        <authorList>
            <person name="de Groot N.N."/>
        </authorList>
    </citation>
    <scope>NUCLEOTIDE SEQUENCE [LARGE SCALE GENOMIC DNA]</scope>
    <source>
        <strain evidence="2 3">DSM 25232</strain>
    </source>
</reference>
<keyword evidence="3" id="KW-1185">Reference proteome</keyword>
<gene>
    <name evidence="2" type="ORF">SAMN04487910_0649</name>
</gene>
<evidence type="ECO:0000313" key="2">
    <source>
        <dbReference type="EMBL" id="SEK49237.1"/>
    </source>
</evidence>
<dbReference type="EMBL" id="FOAB01000001">
    <property type="protein sequence ID" value="SEK49237.1"/>
    <property type="molecule type" value="Genomic_DNA"/>
</dbReference>
<keyword evidence="1" id="KW-0472">Membrane</keyword>
<feature type="transmembrane region" description="Helical" evidence="1">
    <location>
        <begin position="75"/>
        <end position="96"/>
    </location>
</feature>
<evidence type="ECO:0008006" key="4">
    <source>
        <dbReference type="Google" id="ProtNLM"/>
    </source>
</evidence>
<sequence>MKQTILISIIGVIALIGCIRIQSQIGLNKITPLNYSFVKSEIFNHQMVKSIKTTLVDFQVISTELLFRKEVRSIYHIWLLIGFSILLISILIRVSIFPKIESLTP</sequence>
<accession>A0A1H7HHV3</accession>
<keyword evidence="1" id="KW-1133">Transmembrane helix</keyword>
<dbReference type="Proteomes" id="UP000198521">
    <property type="component" value="Unassembled WGS sequence"/>
</dbReference>
<name>A0A1H7HHV3_AQUAM</name>
<organism evidence="2 3">
    <name type="scientific">Aquimarina amphilecti</name>
    <dbReference type="NCBI Taxonomy" id="1038014"/>
    <lineage>
        <taxon>Bacteria</taxon>
        <taxon>Pseudomonadati</taxon>
        <taxon>Bacteroidota</taxon>
        <taxon>Flavobacteriia</taxon>
        <taxon>Flavobacteriales</taxon>
        <taxon>Flavobacteriaceae</taxon>
        <taxon>Aquimarina</taxon>
    </lineage>
</organism>
<evidence type="ECO:0000256" key="1">
    <source>
        <dbReference type="SAM" id="Phobius"/>
    </source>
</evidence>
<dbReference type="AlphaFoldDB" id="A0A1H7HHV3"/>